<evidence type="ECO:0000256" key="5">
    <source>
        <dbReference type="SAM" id="MobiDB-lite"/>
    </source>
</evidence>
<dbReference type="Pfam" id="PF17862">
    <property type="entry name" value="AAA_lid_3"/>
    <property type="match status" value="1"/>
</dbReference>
<dbReference type="InterPro" id="IPR015415">
    <property type="entry name" value="Spast_Vps4_C"/>
</dbReference>
<feature type="domain" description="AAA+ ATPase" evidence="6">
    <location>
        <begin position="213"/>
        <end position="352"/>
    </location>
</feature>
<dbReference type="Pfam" id="PF09336">
    <property type="entry name" value="Vps4_C"/>
    <property type="match status" value="1"/>
</dbReference>
<feature type="region of interest" description="Disordered" evidence="5">
    <location>
        <begin position="738"/>
        <end position="757"/>
    </location>
</feature>
<dbReference type="GO" id="GO:0051013">
    <property type="term" value="P:microtubule severing"/>
    <property type="evidence" value="ECO:0007669"/>
    <property type="project" value="TreeGrafter"/>
</dbReference>
<dbReference type="SMART" id="SM00382">
    <property type="entry name" value="AAA"/>
    <property type="match status" value="1"/>
</dbReference>
<dbReference type="Gene3D" id="3.40.50.300">
    <property type="entry name" value="P-loop containing nucleotide triphosphate hydrolases"/>
    <property type="match status" value="1"/>
</dbReference>
<accession>A0A7R8CWU0</accession>
<dbReference type="GO" id="GO:0015630">
    <property type="term" value="C:microtubule cytoskeleton"/>
    <property type="evidence" value="ECO:0007669"/>
    <property type="project" value="TreeGrafter"/>
</dbReference>
<feature type="region of interest" description="Disordered" evidence="5">
    <location>
        <begin position="679"/>
        <end position="714"/>
    </location>
</feature>
<reference evidence="7" key="1">
    <citation type="submission" date="2021-02" db="EMBL/GenBank/DDBJ databases">
        <authorList>
            <person name="Bekaert M."/>
        </authorList>
    </citation>
    <scope>NUCLEOTIDE SEQUENCE</scope>
    <source>
        <strain evidence="7">IoA-00</strain>
    </source>
</reference>
<feature type="region of interest" description="Disordered" evidence="5">
    <location>
        <begin position="23"/>
        <end position="54"/>
    </location>
</feature>
<evidence type="ECO:0000313" key="8">
    <source>
        <dbReference type="Proteomes" id="UP000675881"/>
    </source>
</evidence>
<dbReference type="InterPro" id="IPR050304">
    <property type="entry name" value="MT-severing_AAA_ATPase"/>
</dbReference>
<dbReference type="InterPro" id="IPR004018">
    <property type="entry name" value="RPEL_repeat"/>
</dbReference>
<dbReference type="PROSITE" id="PS00674">
    <property type="entry name" value="AAA"/>
    <property type="match status" value="1"/>
</dbReference>
<feature type="region of interest" description="Disordered" evidence="5">
    <location>
        <begin position="602"/>
        <end position="627"/>
    </location>
</feature>
<dbReference type="Gene3D" id="1.10.8.60">
    <property type="match status" value="1"/>
</dbReference>
<feature type="compositionally biased region" description="Basic and acidic residues" evidence="5">
    <location>
        <begin position="137"/>
        <end position="147"/>
    </location>
</feature>
<evidence type="ECO:0000256" key="3">
    <source>
        <dbReference type="ARBA" id="ARBA00022741"/>
    </source>
</evidence>
<evidence type="ECO:0000256" key="2">
    <source>
        <dbReference type="ARBA" id="ARBA00022737"/>
    </source>
</evidence>
<evidence type="ECO:0000259" key="6">
    <source>
        <dbReference type="SMART" id="SM00382"/>
    </source>
</evidence>
<comment type="similarity">
    <text evidence="1">Belongs to the AAA ATPase family.</text>
</comment>
<dbReference type="EMBL" id="HG994584">
    <property type="protein sequence ID" value="CAF2955661.1"/>
    <property type="molecule type" value="Genomic_DNA"/>
</dbReference>
<dbReference type="InterPro" id="IPR003960">
    <property type="entry name" value="ATPase_AAA_CS"/>
</dbReference>
<dbReference type="PROSITE" id="PS51073">
    <property type="entry name" value="RPEL"/>
    <property type="match status" value="1"/>
</dbReference>
<dbReference type="InterPro" id="IPR041569">
    <property type="entry name" value="AAA_lid_3"/>
</dbReference>
<dbReference type="InterPro" id="IPR003593">
    <property type="entry name" value="AAA+_ATPase"/>
</dbReference>
<dbReference type="PANTHER" id="PTHR23074:SF19">
    <property type="entry name" value="KATANIN P60 ATPASE-CONTAINING SUBUNIT A1"/>
    <property type="match status" value="1"/>
</dbReference>
<dbReference type="Proteomes" id="UP000675881">
    <property type="component" value="Chromosome 5"/>
</dbReference>
<dbReference type="GO" id="GO:0008568">
    <property type="term" value="F:microtubule severing ATPase activity"/>
    <property type="evidence" value="ECO:0007669"/>
    <property type="project" value="UniProtKB-EC"/>
</dbReference>
<evidence type="ECO:0000256" key="4">
    <source>
        <dbReference type="ARBA" id="ARBA00022840"/>
    </source>
</evidence>
<dbReference type="GO" id="GO:0016887">
    <property type="term" value="F:ATP hydrolysis activity"/>
    <property type="evidence" value="ECO:0007669"/>
    <property type="project" value="InterPro"/>
</dbReference>
<organism evidence="7 8">
    <name type="scientific">Lepeophtheirus salmonis</name>
    <name type="common">Salmon louse</name>
    <name type="synonym">Caligus salmonis</name>
    <dbReference type="NCBI Taxonomy" id="72036"/>
    <lineage>
        <taxon>Eukaryota</taxon>
        <taxon>Metazoa</taxon>
        <taxon>Ecdysozoa</taxon>
        <taxon>Arthropoda</taxon>
        <taxon>Crustacea</taxon>
        <taxon>Multicrustacea</taxon>
        <taxon>Hexanauplia</taxon>
        <taxon>Copepoda</taxon>
        <taxon>Siphonostomatoida</taxon>
        <taxon>Caligidae</taxon>
        <taxon>Lepeophtheirus</taxon>
    </lineage>
</organism>
<gene>
    <name evidence="7" type="ORF">LSAA_10809</name>
</gene>
<feature type="region of interest" description="Disordered" evidence="5">
    <location>
        <begin position="552"/>
        <end position="588"/>
    </location>
</feature>
<feature type="compositionally biased region" description="Polar residues" evidence="5">
    <location>
        <begin position="562"/>
        <end position="572"/>
    </location>
</feature>
<dbReference type="Gene3D" id="6.10.140.2130">
    <property type="match status" value="1"/>
</dbReference>
<feature type="compositionally biased region" description="Basic residues" evidence="5">
    <location>
        <begin position="152"/>
        <end position="171"/>
    </location>
</feature>
<dbReference type="SMART" id="SM00707">
    <property type="entry name" value="RPEL"/>
    <property type="match status" value="1"/>
</dbReference>
<dbReference type="GO" id="GO:0005524">
    <property type="term" value="F:ATP binding"/>
    <property type="evidence" value="ECO:0007669"/>
    <property type="project" value="UniProtKB-KW"/>
</dbReference>
<dbReference type="EC" id="5.6.1.1" evidence="7"/>
<protein>
    <submittedName>
        <fullName evidence="7">KATNA1</fullName>
        <ecNumber evidence="7">5.6.1.1</ecNumber>
    </submittedName>
</protein>
<dbReference type="InterPro" id="IPR003959">
    <property type="entry name" value="ATPase_AAA_core"/>
</dbReference>
<dbReference type="FunFam" id="3.40.50.300:FF:000159">
    <property type="entry name" value="Katanin p60 ATPase-containing subunit A1"/>
    <property type="match status" value="1"/>
</dbReference>
<evidence type="ECO:0000313" key="7">
    <source>
        <dbReference type="EMBL" id="CAF2955661.1"/>
    </source>
</evidence>
<dbReference type="OrthoDB" id="5334845at2759"/>
<dbReference type="Pfam" id="PF00004">
    <property type="entry name" value="AAA"/>
    <property type="match status" value="1"/>
</dbReference>
<feature type="region of interest" description="Disordered" evidence="5">
    <location>
        <begin position="98"/>
        <end position="171"/>
    </location>
</feature>
<dbReference type="SUPFAM" id="SSF52540">
    <property type="entry name" value="P-loop containing nucleoside triphosphate hydrolases"/>
    <property type="match status" value="1"/>
</dbReference>
<sequence>MVEDEELNFEEKRALVASSLVASSDNHLPSPLTPASSPFPHPMLEMKKRESSSPLPSWDFYSLKAQLLLQSFTSVQKDNCPKPISWVVRSEQDYQRNANVNEGKWKNSLRQQSKSSKSEERLLPAITNPNASRKNSKVPDNRREMDKSLNSPHRHRRRSSGSMDRRRRTKKPIVDYDEISADISGLNDAKSLLQETVVLPLLMPEFFKGIRRPWKGVLMMGPSGTGKTMLAKAVATECSTTFFNISASSLVSKYRGDSEKLVKFLFETARSKAPSTIFMDEIDSLCSQRGTDSEHEASRRFKSELLIQMDGLNSESEGNKIVVVLAATNHPWDIDEAFRRRFEKRILISMPNLDTRIALLKSKLQDVDLDEDVDLEDIANQLENYSGADITTICRDAAFMSLRNILKDKPLEEIKNITTKDVDNPISMEDLNEACKRCNRSVVETDLIKFDEWMTQYGSSISFYLESCSTPLFLRLRPRRKEELKHRLPFCCKNNNKSTPSPIQGDNHIESESVKNYLIKKETDQNFKARSEENIPVKKTRWLLCYPAGGAASSGSPSPPSETCSNASTPSPTDHGFRIPNSYSNERPTSLPVALLNSSTFTDVNPLSIDPNEGVTPSQTTRSLEDQPLGLIDIGVIPPPPMFSSPSPSHSYIHQGNGQCVNSAQAHDLSDTRFQDDYANEEDVDDDDIHDEDEDLEEEEEDDEDEECFGDYPPQSYSISGRIVQTIPAKEPIIQAHKKSKISHHSNSSIPSRPLRLGGMSYREDKENHGPRIDDDDGPILYRDDVEDEDRLAAKLARKDSLAIKLSQRPERQELIDRNILQSITEELEERNILRKNSSEELRREKEEEKKRYLLLTPCHEYDRRADKPWTRLTAKDKASIRKELNDFKSTEMDVHEESRHLTRFHRP</sequence>
<feature type="compositionally biased region" description="Acidic residues" evidence="5">
    <location>
        <begin position="679"/>
        <end position="709"/>
    </location>
</feature>
<keyword evidence="2" id="KW-0677">Repeat</keyword>
<dbReference type="Pfam" id="PF02755">
    <property type="entry name" value="RPEL"/>
    <property type="match status" value="1"/>
</dbReference>
<name>A0A7R8CWU0_LEPSM</name>
<keyword evidence="3" id="KW-0547">Nucleotide-binding</keyword>
<evidence type="ECO:0000256" key="1">
    <source>
        <dbReference type="ARBA" id="ARBA00006914"/>
    </source>
</evidence>
<keyword evidence="8" id="KW-1185">Reference proteome</keyword>
<keyword evidence="4" id="KW-0067">ATP-binding</keyword>
<keyword evidence="7" id="KW-0413">Isomerase</keyword>
<proteinExistence type="inferred from homology"/>
<dbReference type="AlphaFoldDB" id="A0A7R8CWU0"/>
<dbReference type="InterPro" id="IPR027417">
    <property type="entry name" value="P-loop_NTPase"/>
</dbReference>
<dbReference type="PANTHER" id="PTHR23074">
    <property type="entry name" value="AAA DOMAIN-CONTAINING"/>
    <property type="match status" value="1"/>
</dbReference>